<sequence length="215" mass="24836">MLFYDSFGMNPRMVRFYLDEKNLKPDRISVDIFGLENRKEPYLGKNPSGQTPLLELDDGFCLSETAAICEYLEELNPDPPLIGSTPRERAETRMWWRRVEINICLPLVYGFYFDEGYEIFKDRTHCPRDAAKGMKERAQKGMEWLDPLLDGRTWIAGDRFTMADICLYVYIDAVRDVNQPMPEGCDNLSGWFHRVQARPAAGKSQMLKTDFGLVG</sequence>
<dbReference type="InterPro" id="IPR036249">
    <property type="entry name" value="Thioredoxin-like_sf"/>
</dbReference>
<evidence type="ECO:0000259" key="1">
    <source>
        <dbReference type="PROSITE" id="PS50404"/>
    </source>
</evidence>
<dbReference type="PANTHER" id="PTHR44051">
    <property type="entry name" value="GLUTATHIONE S-TRANSFERASE-RELATED"/>
    <property type="match status" value="1"/>
</dbReference>
<evidence type="ECO:0000313" key="3">
    <source>
        <dbReference type="EMBL" id="MCT2558787.1"/>
    </source>
</evidence>
<dbReference type="InterPro" id="IPR004045">
    <property type="entry name" value="Glutathione_S-Trfase_N"/>
</dbReference>
<accession>A0A9X2W137</accession>
<dbReference type="SUPFAM" id="SSF47616">
    <property type="entry name" value="GST C-terminal domain-like"/>
    <property type="match status" value="1"/>
</dbReference>
<proteinExistence type="predicted"/>
<feature type="domain" description="GST C-terminal" evidence="2">
    <location>
        <begin position="85"/>
        <end position="215"/>
    </location>
</feature>
<evidence type="ECO:0000313" key="4">
    <source>
        <dbReference type="Proteomes" id="UP001142648"/>
    </source>
</evidence>
<evidence type="ECO:0000259" key="2">
    <source>
        <dbReference type="PROSITE" id="PS50405"/>
    </source>
</evidence>
<keyword evidence="4" id="KW-1185">Reference proteome</keyword>
<protein>
    <submittedName>
        <fullName evidence="3">Glutathione S-transferase family protein</fullName>
    </submittedName>
</protein>
<dbReference type="InterPro" id="IPR036282">
    <property type="entry name" value="Glutathione-S-Trfase_C_sf"/>
</dbReference>
<dbReference type="Pfam" id="PF13409">
    <property type="entry name" value="GST_N_2"/>
    <property type="match status" value="1"/>
</dbReference>
<dbReference type="Gene3D" id="3.40.30.10">
    <property type="entry name" value="Glutaredoxin"/>
    <property type="match status" value="1"/>
</dbReference>
<dbReference type="CDD" id="cd03051">
    <property type="entry name" value="GST_N_GTT2_like"/>
    <property type="match status" value="1"/>
</dbReference>
<dbReference type="InterPro" id="IPR004046">
    <property type="entry name" value="GST_C"/>
</dbReference>
<dbReference type="PROSITE" id="PS50405">
    <property type="entry name" value="GST_CTER"/>
    <property type="match status" value="1"/>
</dbReference>
<dbReference type="SFLD" id="SFLDG00358">
    <property type="entry name" value="Main_(cytGST)"/>
    <property type="match status" value="1"/>
</dbReference>
<dbReference type="Gene3D" id="1.20.1050.10">
    <property type="match status" value="1"/>
</dbReference>
<dbReference type="Proteomes" id="UP001142648">
    <property type="component" value="Unassembled WGS sequence"/>
</dbReference>
<dbReference type="InterPro" id="IPR010987">
    <property type="entry name" value="Glutathione-S-Trfase_C-like"/>
</dbReference>
<dbReference type="AlphaFoldDB" id="A0A9X2W137"/>
<feature type="domain" description="GST N-terminal" evidence="1">
    <location>
        <begin position="1"/>
        <end position="80"/>
    </location>
</feature>
<dbReference type="PANTHER" id="PTHR44051:SF8">
    <property type="entry name" value="GLUTATHIONE S-TRANSFERASE GSTA"/>
    <property type="match status" value="1"/>
</dbReference>
<dbReference type="RefSeq" id="WP_259961658.1">
    <property type="nucleotide sequence ID" value="NZ_JAOAMV010000003.1"/>
</dbReference>
<organism evidence="3 4">
    <name type="scientific">Tsuneonella litorea</name>
    <dbReference type="NCBI Taxonomy" id="2976475"/>
    <lineage>
        <taxon>Bacteria</taxon>
        <taxon>Pseudomonadati</taxon>
        <taxon>Pseudomonadota</taxon>
        <taxon>Alphaproteobacteria</taxon>
        <taxon>Sphingomonadales</taxon>
        <taxon>Erythrobacteraceae</taxon>
        <taxon>Tsuneonella</taxon>
    </lineage>
</organism>
<dbReference type="EMBL" id="JAOAMV010000003">
    <property type="protein sequence ID" value="MCT2558787.1"/>
    <property type="molecule type" value="Genomic_DNA"/>
</dbReference>
<gene>
    <name evidence="3" type="ORF">N0B51_07315</name>
</gene>
<name>A0A9X2W137_9SPHN</name>
<dbReference type="InterPro" id="IPR040079">
    <property type="entry name" value="Glutathione_S-Trfase"/>
</dbReference>
<dbReference type="SFLD" id="SFLDS00019">
    <property type="entry name" value="Glutathione_Transferase_(cytos"/>
    <property type="match status" value="1"/>
</dbReference>
<dbReference type="InterPro" id="IPR034345">
    <property type="entry name" value="Gtt2-like_N"/>
</dbReference>
<dbReference type="SUPFAM" id="SSF52833">
    <property type="entry name" value="Thioredoxin-like"/>
    <property type="match status" value="1"/>
</dbReference>
<comment type="caution">
    <text evidence="3">The sequence shown here is derived from an EMBL/GenBank/DDBJ whole genome shotgun (WGS) entry which is preliminary data.</text>
</comment>
<reference evidence="3" key="1">
    <citation type="submission" date="2022-09" db="EMBL/GenBank/DDBJ databases">
        <title>The genome sequence of Tsuneonella sp. YG55.</title>
        <authorList>
            <person name="Liu Y."/>
        </authorList>
    </citation>
    <scope>NUCLEOTIDE SEQUENCE</scope>
    <source>
        <strain evidence="3">YG55</strain>
    </source>
</reference>
<dbReference type="Pfam" id="PF00043">
    <property type="entry name" value="GST_C"/>
    <property type="match status" value="1"/>
</dbReference>
<dbReference type="PROSITE" id="PS50404">
    <property type="entry name" value="GST_NTER"/>
    <property type="match status" value="1"/>
</dbReference>